<dbReference type="EC" id="2.7.11.1" evidence="3"/>
<dbReference type="PROSITE" id="PS50011">
    <property type="entry name" value="PROTEIN_KINASE_DOM"/>
    <property type="match status" value="1"/>
</dbReference>
<comment type="subunit">
    <text evidence="2">Component of the EKC/KEOPS complex composed of at least BUD32, CGI121, GON7, KAE1 and PCC1; the whole complex dimerizes.</text>
</comment>
<evidence type="ECO:0000256" key="4">
    <source>
        <dbReference type="ARBA" id="ARBA00013948"/>
    </source>
</evidence>
<dbReference type="InterPro" id="IPR008266">
    <property type="entry name" value="Tyr_kinase_AS"/>
</dbReference>
<dbReference type="OrthoDB" id="5979581at2759"/>
<dbReference type="AlphaFoldDB" id="A0A5M8PK17"/>
<evidence type="ECO:0000256" key="8">
    <source>
        <dbReference type="ARBA" id="ARBA00047899"/>
    </source>
</evidence>
<dbReference type="SUPFAM" id="SSF56112">
    <property type="entry name" value="Protein kinase-like (PK-like)"/>
    <property type="match status" value="1"/>
</dbReference>
<reference evidence="12 13" key="1">
    <citation type="submission" date="2019-09" db="EMBL/GenBank/DDBJ databases">
        <title>The hologenome of the rock-dwelling lichen Lasallia pustulata.</title>
        <authorList>
            <person name="Greshake Tzovaras B."/>
            <person name="Segers F."/>
            <person name="Bicker A."/>
            <person name="Dal Grande F."/>
            <person name="Otte J."/>
            <person name="Hankeln T."/>
            <person name="Schmitt I."/>
            <person name="Ebersberger I."/>
        </authorList>
    </citation>
    <scope>NUCLEOTIDE SEQUENCE [LARGE SCALE GENOMIC DNA]</scope>
    <source>
        <strain evidence="12">A1-1</strain>
    </source>
</reference>
<dbReference type="GO" id="GO:0004674">
    <property type="term" value="F:protein serine/threonine kinase activity"/>
    <property type="evidence" value="ECO:0007669"/>
    <property type="project" value="UniProtKB-EC"/>
</dbReference>
<evidence type="ECO:0000259" key="11">
    <source>
        <dbReference type="PROSITE" id="PS50011"/>
    </source>
</evidence>
<protein>
    <recommendedName>
        <fullName evidence="5">EKC/KEOPS complex subunit BUD32</fullName>
        <ecNumber evidence="3">2.7.11.1</ecNumber>
    </recommendedName>
    <alternativeName>
        <fullName evidence="6 7">Atypical Serine/threonine protein kinase BUD32</fullName>
    </alternativeName>
    <alternativeName>
        <fullName evidence="4">EKC/KEOPS complex subunit bud32</fullName>
    </alternativeName>
</protein>
<dbReference type="Gene3D" id="3.30.200.20">
    <property type="entry name" value="Phosphorylase Kinase, domain 1"/>
    <property type="match status" value="1"/>
</dbReference>
<proteinExistence type="predicted"/>
<dbReference type="EMBL" id="VXIT01000010">
    <property type="protein sequence ID" value="KAA6409747.1"/>
    <property type="molecule type" value="Genomic_DNA"/>
</dbReference>
<dbReference type="GO" id="GO:0005524">
    <property type="term" value="F:ATP binding"/>
    <property type="evidence" value="ECO:0007669"/>
    <property type="project" value="InterPro"/>
</dbReference>
<evidence type="ECO:0000256" key="10">
    <source>
        <dbReference type="SAM" id="MobiDB-lite"/>
    </source>
</evidence>
<evidence type="ECO:0000256" key="7">
    <source>
        <dbReference type="ARBA" id="ARBA00033194"/>
    </source>
</evidence>
<evidence type="ECO:0000256" key="2">
    <source>
        <dbReference type="ARBA" id="ARBA00011534"/>
    </source>
</evidence>
<dbReference type="GO" id="GO:0044773">
    <property type="term" value="P:mitotic DNA damage checkpoint signaling"/>
    <property type="evidence" value="ECO:0007669"/>
    <property type="project" value="TreeGrafter"/>
</dbReference>
<name>A0A5M8PK17_9LECA</name>
<dbReference type="Proteomes" id="UP000324767">
    <property type="component" value="Unassembled WGS sequence"/>
</dbReference>
<evidence type="ECO:0000256" key="5">
    <source>
        <dbReference type="ARBA" id="ARBA00019973"/>
    </source>
</evidence>
<feature type="region of interest" description="Disordered" evidence="10">
    <location>
        <begin position="46"/>
        <end position="68"/>
    </location>
</feature>
<evidence type="ECO:0000256" key="3">
    <source>
        <dbReference type="ARBA" id="ARBA00012513"/>
    </source>
</evidence>
<comment type="catalytic activity">
    <reaction evidence="9">
        <text>L-seryl-[protein] + ATP = O-phospho-L-seryl-[protein] + ADP + H(+)</text>
        <dbReference type="Rhea" id="RHEA:17989"/>
        <dbReference type="Rhea" id="RHEA-COMP:9863"/>
        <dbReference type="Rhea" id="RHEA-COMP:11604"/>
        <dbReference type="ChEBI" id="CHEBI:15378"/>
        <dbReference type="ChEBI" id="CHEBI:29999"/>
        <dbReference type="ChEBI" id="CHEBI:30616"/>
        <dbReference type="ChEBI" id="CHEBI:83421"/>
        <dbReference type="ChEBI" id="CHEBI:456216"/>
        <dbReference type="EC" id="2.7.11.1"/>
    </reaction>
</comment>
<accession>A0A5M8PK17</accession>
<comment type="function">
    <text evidence="1">Component of the EKC/KEOPS complex that is required for the formation of a threonylcarbamoyl group on adenosine at position 37 (t(6)A37) in tRNAs that read codons beginning with adenine. The complex is probably involved in the transfer of the threonylcarbamoyl moiety of threonylcarbamoyl-AMP (TC-AMP) to the N6 group of A37. BUD32 has ATPase activity in the context of the EKC/KEOPS complex and likely plays a supporting role to the catalytic subunit KAE1. The EKC/KEOPS complex also promotes both telomere uncapping and telomere elongation. The complex is required for efficient recruitment of transcriptional coactivators.</text>
</comment>
<gene>
    <name evidence="12" type="ORF">FRX48_06359</name>
</gene>
<dbReference type="InterPro" id="IPR011009">
    <property type="entry name" value="Kinase-like_dom_sf"/>
</dbReference>
<evidence type="ECO:0000313" key="13">
    <source>
        <dbReference type="Proteomes" id="UP000324767"/>
    </source>
</evidence>
<dbReference type="PANTHER" id="PTHR44167">
    <property type="entry name" value="OVARIAN-SPECIFIC SERINE/THREONINE-PROTEIN KINASE LOK-RELATED"/>
    <property type="match status" value="1"/>
</dbReference>
<feature type="domain" description="Protein kinase" evidence="11">
    <location>
        <begin position="235"/>
        <end position="426"/>
    </location>
</feature>
<dbReference type="GO" id="GO:0005634">
    <property type="term" value="C:nucleus"/>
    <property type="evidence" value="ECO:0007669"/>
    <property type="project" value="TreeGrafter"/>
</dbReference>
<evidence type="ECO:0000256" key="6">
    <source>
        <dbReference type="ARBA" id="ARBA00030980"/>
    </source>
</evidence>
<evidence type="ECO:0000313" key="12">
    <source>
        <dbReference type="EMBL" id="KAA6409747.1"/>
    </source>
</evidence>
<feature type="compositionally biased region" description="Polar residues" evidence="10">
    <location>
        <begin position="56"/>
        <end position="68"/>
    </location>
</feature>
<evidence type="ECO:0000256" key="9">
    <source>
        <dbReference type="ARBA" id="ARBA00048679"/>
    </source>
</evidence>
<dbReference type="Pfam" id="PF00069">
    <property type="entry name" value="Pkinase"/>
    <property type="match status" value="1"/>
</dbReference>
<dbReference type="PROSITE" id="PS00109">
    <property type="entry name" value="PROTEIN_KINASE_TYR"/>
    <property type="match status" value="1"/>
</dbReference>
<evidence type="ECO:0000256" key="1">
    <source>
        <dbReference type="ARBA" id="ARBA00003747"/>
    </source>
</evidence>
<comment type="caution">
    <text evidence="12">The sequence shown here is derived from an EMBL/GenBank/DDBJ whole genome shotgun (WGS) entry which is preliminary data.</text>
</comment>
<dbReference type="PANTHER" id="PTHR44167:SF24">
    <property type="entry name" value="SERINE_THREONINE-PROTEIN KINASE CHK2"/>
    <property type="match status" value="1"/>
</dbReference>
<dbReference type="Gene3D" id="1.10.510.10">
    <property type="entry name" value="Transferase(Phosphotransferase) domain 1"/>
    <property type="match status" value="1"/>
</dbReference>
<dbReference type="SMART" id="SM00220">
    <property type="entry name" value="S_TKc"/>
    <property type="match status" value="1"/>
</dbReference>
<comment type="catalytic activity">
    <reaction evidence="8">
        <text>L-threonyl-[protein] + ATP = O-phospho-L-threonyl-[protein] + ADP + H(+)</text>
        <dbReference type="Rhea" id="RHEA:46608"/>
        <dbReference type="Rhea" id="RHEA-COMP:11060"/>
        <dbReference type="Rhea" id="RHEA-COMP:11605"/>
        <dbReference type="ChEBI" id="CHEBI:15378"/>
        <dbReference type="ChEBI" id="CHEBI:30013"/>
        <dbReference type="ChEBI" id="CHEBI:30616"/>
        <dbReference type="ChEBI" id="CHEBI:61977"/>
        <dbReference type="ChEBI" id="CHEBI:456216"/>
        <dbReference type="EC" id="2.7.11.1"/>
    </reaction>
</comment>
<dbReference type="InterPro" id="IPR000719">
    <property type="entry name" value="Prot_kinase_dom"/>
</dbReference>
<organism evidence="12 13">
    <name type="scientific">Lasallia pustulata</name>
    <dbReference type="NCBI Taxonomy" id="136370"/>
    <lineage>
        <taxon>Eukaryota</taxon>
        <taxon>Fungi</taxon>
        <taxon>Dikarya</taxon>
        <taxon>Ascomycota</taxon>
        <taxon>Pezizomycotina</taxon>
        <taxon>Lecanoromycetes</taxon>
        <taxon>OSLEUM clade</taxon>
        <taxon>Umbilicariomycetidae</taxon>
        <taxon>Umbilicariales</taxon>
        <taxon>Umbilicariaceae</taxon>
        <taxon>Lasallia</taxon>
    </lineage>
</organism>
<sequence>MDSAALPIAKLLPVGKVAEEALDQILSYEHLSDYHKGFIHVVPPGERAQEDELDPASSSGTDYETDQISTESTVQQSGYYLLSFDHLMNVIRTLSWRVGKGTSKFSETDRGVDLMVICPGKNPKGVAVNHALIQFHLDSGMLMLTGVSKTRPVKYLLNNETLVLYEGDKHVLFQRINRFCIGMLEYDLIYTALTDTDYAQYVVTRNSAFVSAGRPPPHTHLWAVPRQDHLKRGPFIFHRSLSSGRFGWVYAAVHSRTGTPHAIKELGISTLSESRQVLTEIHISTSFTRKVGLLQAQEVMCEHSHDRPCGVLPEKVHIVLPLARGDFSKEKWFSHSLPLIITLLRGPLQGLKTLHEAGYMHRDVTIKNMLVISIDPPQAVLCDYGKVIRAQQDSNSHLGPLSTLAPEVDGETLYDNKIDVWSMAWA</sequence>